<dbReference type="Pfam" id="PF06609">
    <property type="entry name" value="TRI12"/>
    <property type="match status" value="1"/>
</dbReference>
<dbReference type="InterPro" id="IPR036259">
    <property type="entry name" value="MFS_trans_sf"/>
</dbReference>
<keyword evidence="8" id="KW-1185">Reference proteome</keyword>
<feature type="transmembrane region" description="Helical" evidence="6">
    <location>
        <begin position="263"/>
        <end position="281"/>
    </location>
</feature>
<feature type="transmembrane region" description="Helical" evidence="6">
    <location>
        <begin position="388"/>
        <end position="411"/>
    </location>
</feature>
<keyword evidence="3 6" id="KW-0812">Transmembrane</keyword>
<dbReference type="PANTHER" id="PTHR42718:SF1">
    <property type="entry name" value="LOW AFFINITY AMMONIUM TRANSPORTER"/>
    <property type="match status" value="1"/>
</dbReference>
<organism evidence="7 8">
    <name type="scientific">Mycena albidolilacea</name>
    <dbReference type="NCBI Taxonomy" id="1033008"/>
    <lineage>
        <taxon>Eukaryota</taxon>
        <taxon>Fungi</taxon>
        <taxon>Dikarya</taxon>
        <taxon>Basidiomycota</taxon>
        <taxon>Agaricomycotina</taxon>
        <taxon>Agaricomycetes</taxon>
        <taxon>Agaricomycetidae</taxon>
        <taxon>Agaricales</taxon>
        <taxon>Marasmiineae</taxon>
        <taxon>Mycenaceae</taxon>
        <taxon>Mycena</taxon>
    </lineage>
</organism>
<dbReference type="Proteomes" id="UP001218218">
    <property type="component" value="Unassembled WGS sequence"/>
</dbReference>
<name>A0AAD6Z6S6_9AGAR</name>
<feature type="transmembrane region" description="Helical" evidence="6">
    <location>
        <begin position="231"/>
        <end position="251"/>
    </location>
</feature>
<dbReference type="GO" id="GO:0016020">
    <property type="term" value="C:membrane"/>
    <property type="evidence" value="ECO:0007669"/>
    <property type="project" value="UniProtKB-SubCell"/>
</dbReference>
<feature type="transmembrane region" description="Helical" evidence="6">
    <location>
        <begin position="417"/>
        <end position="435"/>
    </location>
</feature>
<keyword evidence="5 6" id="KW-0472">Membrane</keyword>
<sequence>MNSASTSTIHEELETGDKTARDITSAENLIFKTDGKNLASCWQSCLASVQPHPFRRSKYFRCQNFMTSHNFDPGPSRFRIRHERRYILGTVAIPKLGQKFVTKFRLQPYARWLIADGLGIPGDNGQMSWVAAGFSITTGSFVLVGGRLGDVYGHRLIWLLALVWSMIWNLVSGFARSPAFYDAARGLAGIGTGLMLPTAVARLGQAYPPGQKRNLAFGLFGALAHSAGQEVLYWVLLAQHCVLLFPIAPKVPTHTALSAIKNAMNLAIAIPGIPITIGVGLGGDVDWLGAFLGVAGLILFNFSFNQAPLVGWASPSVIAPLVIGTVTLLLFAVWEIKGAKSPILPFSIWRGPTFLAVMVSAFLSFMSFGIFIFYHIQFIHDFRGASALQAIAWLAPFTIDGFIAACLAAVLINRVPAQVIICGALIAVMVANILTMTAPVSGSYWTAPFFAALFASFGPDMSRFEHRPPQRAGYALGIVAFPVILGHPDEKNDNQNAQYRHPTTEIQRTAQSTRRLRPTSVGVSFDCPTRGTGENSGLGGTIFTHVIDLRG</sequence>
<accession>A0AAD6Z6S6</accession>
<feature type="transmembrane region" description="Helical" evidence="6">
    <location>
        <begin position="287"/>
        <end position="304"/>
    </location>
</feature>
<evidence type="ECO:0000256" key="4">
    <source>
        <dbReference type="ARBA" id="ARBA00022989"/>
    </source>
</evidence>
<proteinExistence type="predicted"/>
<dbReference type="Gene3D" id="1.20.1720.10">
    <property type="entry name" value="Multidrug resistance protein D"/>
    <property type="match status" value="1"/>
</dbReference>
<evidence type="ECO:0000256" key="5">
    <source>
        <dbReference type="ARBA" id="ARBA00023136"/>
    </source>
</evidence>
<dbReference type="GO" id="GO:0022857">
    <property type="term" value="F:transmembrane transporter activity"/>
    <property type="evidence" value="ECO:0007669"/>
    <property type="project" value="InterPro"/>
</dbReference>
<reference evidence="7" key="1">
    <citation type="submission" date="2023-03" db="EMBL/GenBank/DDBJ databases">
        <title>Massive genome expansion in bonnet fungi (Mycena s.s.) driven by repeated elements and novel gene families across ecological guilds.</title>
        <authorList>
            <consortium name="Lawrence Berkeley National Laboratory"/>
            <person name="Harder C.B."/>
            <person name="Miyauchi S."/>
            <person name="Viragh M."/>
            <person name="Kuo A."/>
            <person name="Thoen E."/>
            <person name="Andreopoulos B."/>
            <person name="Lu D."/>
            <person name="Skrede I."/>
            <person name="Drula E."/>
            <person name="Henrissat B."/>
            <person name="Morin E."/>
            <person name="Kohler A."/>
            <person name="Barry K."/>
            <person name="LaButti K."/>
            <person name="Morin E."/>
            <person name="Salamov A."/>
            <person name="Lipzen A."/>
            <person name="Mereny Z."/>
            <person name="Hegedus B."/>
            <person name="Baldrian P."/>
            <person name="Stursova M."/>
            <person name="Weitz H."/>
            <person name="Taylor A."/>
            <person name="Grigoriev I.V."/>
            <person name="Nagy L.G."/>
            <person name="Martin F."/>
            <person name="Kauserud H."/>
        </authorList>
    </citation>
    <scope>NUCLEOTIDE SEQUENCE</scope>
    <source>
        <strain evidence="7">CBHHK002</strain>
    </source>
</reference>
<feature type="transmembrane region" description="Helical" evidence="6">
    <location>
        <begin position="316"/>
        <end position="334"/>
    </location>
</feature>
<dbReference type="AlphaFoldDB" id="A0AAD6Z6S6"/>
<feature type="transmembrane region" description="Helical" evidence="6">
    <location>
        <begin position="354"/>
        <end position="376"/>
    </location>
</feature>
<dbReference type="EMBL" id="JARIHO010000081">
    <property type="protein sequence ID" value="KAJ7309445.1"/>
    <property type="molecule type" value="Genomic_DNA"/>
</dbReference>
<evidence type="ECO:0000256" key="3">
    <source>
        <dbReference type="ARBA" id="ARBA00022692"/>
    </source>
</evidence>
<dbReference type="PANTHER" id="PTHR42718">
    <property type="entry name" value="MAJOR FACILITATOR SUPERFAMILY MULTIDRUG TRANSPORTER MFSC"/>
    <property type="match status" value="1"/>
</dbReference>
<dbReference type="InterPro" id="IPR011701">
    <property type="entry name" value="MFS"/>
</dbReference>
<dbReference type="SUPFAM" id="SSF103473">
    <property type="entry name" value="MFS general substrate transporter"/>
    <property type="match status" value="1"/>
</dbReference>
<evidence type="ECO:0000313" key="8">
    <source>
        <dbReference type="Proteomes" id="UP001218218"/>
    </source>
</evidence>
<feature type="transmembrane region" description="Helical" evidence="6">
    <location>
        <begin position="156"/>
        <end position="175"/>
    </location>
</feature>
<evidence type="ECO:0000313" key="7">
    <source>
        <dbReference type="EMBL" id="KAJ7309445.1"/>
    </source>
</evidence>
<feature type="transmembrane region" description="Helical" evidence="6">
    <location>
        <begin position="127"/>
        <end position="144"/>
    </location>
</feature>
<keyword evidence="2" id="KW-0813">Transport</keyword>
<evidence type="ECO:0000256" key="1">
    <source>
        <dbReference type="ARBA" id="ARBA00004141"/>
    </source>
</evidence>
<keyword evidence="4 6" id="KW-1133">Transmembrane helix</keyword>
<gene>
    <name evidence="7" type="ORF">DFH08DRAFT_823388</name>
</gene>
<comment type="caution">
    <text evidence="7">The sequence shown here is derived from an EMBL/GenBank/DDBJ whole genome shotgun (WGS) entry which is preliminary data.</text>
</comment>
<protein>
    <submittedName>
        <fullName evidence="7">Major facilitator superfamily domain-containing protein</fullName>
    </submittedName>
</protein>
<evidence type="ECO:0000256" key="2">
    <source>
        <dbReference type="ARBA" id="ARBA00022448"/>
    </source>
</evidence>
<comment type="subcellular location">
    <subcellularLocation>
        <location evidence="1">Membrane</location>
        <topology evidence="1">Multi-pass membrane protein</topology>
    </subcellularLocation>
</comment>
<dbReference type="Pfam" id="PF07690">
    <property type="entry name" value="MFS_1"/>
    <property type="match status" value="1"/>
</dbReference>
<dbReference type="InterPro" id="IPR010573">
    <property type="entry name" value="MFS_Str1/Tri12-like"/>
</dbReference>
<evidence type="ECO:0000256" key="6">
    <source>
        <dbReference type="SAM" id="Phobius"/>
    </source>
</evidence>